<evidence type="ECO:0000313" key="2">
    <source>
        <dbReference type="Proteomes" id="UP000028661"/>
    </source>
</evidence>
<gene>
    <name evidence="1" type="ORF">ICP22011A_0047</name>
</gene>
<protein>
    <submittedName>
        <fullName evidence="1">Uncharacterized protein</fullName>
    </submittedName>
</protein>
<evidence type="ECO:0000313" key="1">
    <source>
        <dbReference type="EMBL" id="AII27091.1"/>
    </source>
</evidence>
<accession>A0A076G4E9</accession>
<proteinExistence type="predicted"/>
<sequence>MPLKFKVGDTVKVVDKGAIYTSHSMYGARYPAWVNGATPRRLTKYEIIGVHQDATTGIGVDNIYAVQNASGQVYLYGERGLELDTPTVSAPVSAIAPTPVPFVPESWMRIDGYEHDTMRGRVVDARKIGNSNNAACWLVGDDHRDGLQWTCNQAFRKLDPLDAAAMLLKLSDIKSGV</sequence>
<name>A0A076G4E9_9CAUD</name>
<reference evidence="2" key="1">
    <citation type="journal article" date="2014" name="Elife">
        <title>Evolutionary consequences of intra-patient phage predation on microbial populations.</title>
        <authorList>
            <person name="Seed K.D."/>
            <person name="Yen M."/>
            <person name="Shapiro B.J."/>
            <person name="Hilaire I.J."/>
            <person name="Charles R.C."/>
            <person name="Teng J.E."/>
            <person name="Ivers L.C."/>
            <person name="Boncy J."/>
            <person name="Harris J.B."/>
            <person name="Camilli A."/>
        </authorList>
    </citation>
    <scope>NUCLEOTIDE SEQUENCE [LARGE SCALE GENOMIC DNA]</scope>
</reference>
<dbReference type="Proteomes" id="UP000028661">
    <property type="component" value="Segment"/>
</dbReference>
<organism evidence="1 2">
    <name type="scientific">Vibrio phage ICP2_2011_A</name>
    <dbReference type="NCBI Taxonomy" id="1529057"/>
    <lineage>
        <taxon>Viruses</taxon>
        <taxon>Duplodnaviria</taxon>
        <taxon>Heunggongvirae</taxon>
        <taxon>Uroviricota</taxon>
        <taxon>Caudoviricetes</taxon>
        <taxon>Zobellviridae</taxon>
        <taxon>Icepovirus</taxon>
        <taxon>Icepovirus bengalense</taxon>
    </lineage>
</organism>
<dbReference type="EMBL" id="KM224878">
    <property type="protein sequence ID" value="AII27091.1"/>
    <property type="molecule type" value="Genomic_DNA"/>
</dbReference>